<dbReference type="PATRIC" id="fig|1045858.4.peg.1042"/>
<evidence type="ECO:0000256" key="4">
    <source>
        <dbReference type="ARBA" id="ARBA00022741"/>
    </source>
</evidence>
<feature type="binding site" evidence="10">
    <location>
        <begin position="132"/>
        <end position="139"/>
    </location>
    <ligand>
        <name>GTP</name>
        <dbReference type="ChEBI" id="CHEBI:37565"/>
    </ligand>
</feature>
<evidence type="ECO:0000256" key="8">
    <source>
        <dbReference type="ARBA" id="ARBA00023170"/>
    </source>
</evidence>
<evidence type="ECO:0000256" key="2">
    <source>
        <dbReference type="ARBA" id="ARBA00022475"/>
    </source>
</evidence>
<dbReference type="Proteomes" id="UP000008522">
    <property type="component" value="Chromosome"/>
</dbReference>
<dbReference type="GO" id="GO:0006614">
    <property type="term" value="P:SRP-dependent cotranslational protein targeting to membrane"/>
    <property type="evidence" value="ECO:0007669"/>
    <property type="project" value="InterPro"/>
</dbReference>
<keyword evidence="4 10" id="KW-0547">Nucleotide-binding</keyword>
<keyword evidence="3 10" id="KW-0963">Cytoplasm</keyword>
<dbReference type="InterPro" id="IPR013822">
    <property type="entry name" value="Signal_recog_particl_SRP54_hlx"/>
</dbReference>
<dbReference type="GO" id="GO:0003924">
    <property type="term" value="F:GTPase activity"/>
    <property type="evidence" value="ECO:0007669"/>
    <property type="project" value="UniProtKB-UniRule"/>
</dbReference>
<dbReference type="InterPro" id="IPR004390">
    <property type="entry name" value="SR_rcpt_FtsY"/>
</dbReference>
<dbReference type="GO" id="GO:0005047">
    <property type="term" value="F:signal recognition particle binding"/>
    <property type="evidence" value="ECO:0007669"/>
    <property type="project" value="TreeGrafter"/>
</dbReference>
<keyword evidence="5 10" id="KW-0378">Hydrolase</keyword>
<evidence type="ECO:0000256" key="1">
    <source>
        <dbReference type="ARBA" id="ARBA00004413"/>
    </source>
</evidence>
<dbReference type="PANTHER" id="PTHR43134:SF1">
    <property type="entry name" value="SIGNAL RECOGNITION PARTICLE RECEPTOR SUBUNIT ALPHA"/>
    <property type="match status" value="1"/>
</dbReference>
<evidence type="ECO:0000256" key="10">
    <source>
        <dbReference type="HAMAP-Rule" id="MF_00920"/>
    </source>
</evidence>
<dbReference type="GO" id="GO:0005525">
    <property type="term" value="F:GTP binding"/>
    <property type="evidence" value="ECO:0007669"/>
    <property type="project" value="UniProtKB-UniRule"/>
</dbReference>
<comment type="subunit">
    <text evidence="10">Part of the signal recognition particle protein translocation system, which is composed of SRP and FtsY.</text>
</comment>
<dbReference type="InterPro" id="IPR042101">
    <property type="entry name" value="SRP54_N_sf"/>
</dbReference>
<feature type="domain" description="Signal recognition particle SRP54 helical bundle" evidence="13">
    <location>
        <begin position="37"/>
        <end position="115"/>
    </location>
</feature>
<dbReference type="InterPro" id="IPR003593">
    <property type="entry name" value="AAA+_ATPase"/>
</dbReference>
<dbReference type="SMART" id="SM00962">
    <property type="entry name" value="SRP54"/>
    <property type="match status" value="1"/>
</dbReference>
<dbReference type="Gene3D" id="3.40.50.300">
    <property type="entry name" value="P-loop containing nucleotide triphosphate hydrolases"/>
    <property type="match status" value="1"/>
</dbReference>
<evidence type="ECO:0000259" key="11">
    <source>
        <dbReference type="SMART" id="SM00382"/>
    </source>
</evidence>
<evidence type="ECO:0000259" key="13">
    <source>
        <dbReference type="SMART" id="SM00963"/>
    </source>
</evidence>
<organism evidence="14 15">
    <name type="scientific">Brachyspira intermedia (strain ATCC 51140 / PWS/A)</name>
    <name type="common">Serpulina intermedia</name>
    <dbReference type="NCBI Taxonomy" id="1045858"/>
    <lineage>
        <taxon>Bacteria</taxon>
        <taxon>Pseudomonadati</taxon>
        <taxon>Spirochaetota</taxon>
        <taxon>Spirochaetia</taxon>
        <taxon>Brachyspirales</taxon>
        <taxon>Brachyspiraceae</taxon>
        <taxon>Brachyspira</taxon>
    </lineage>
</organism>
<keyword evidence="10" id="KW-0997">Cell inner membrane</keyword>
<dbReference type="GO" id="GO:0005886">
    <property type="term" value="C:plasma membrane"/>
    <property type="evidence" value="ECO:0007669"/>
    <property type="project" value="UniProtKB-SubCell"/>
</dbReference>
<comment type="subcellular location">
    <subcellularLocation>
        <location evidence="10">Cell inner membrane</location>
        <topology evidence="10">Peripheral membrane protein</topology>
        <orientation evidence="10">Cytoplasmic side</orientation>
    </subcellularLocation>
    <subcellularLocation>
        <location evidence="10">Cytoplasm</location>
    </subcellularLocation>
    <subcellularLocation>
        <location evidence="1">Cell membrane</location>
        <topology evidence="1">Peripheral membrane protein</topology>
        <orientation evidence="1">Cytoplasmic side</orientation>
    </subcellularLocation>
</comment>
<dbReference type="FunFam" id="3.40.50.300:FF:000053">
    <property type="entry name" value="Signal recognition particle receptor FtsY"/>
    <property type="match status" value="1"/>
</dbReference>
<feature type="binding site" evidence="10">
    <location>
        <begin position="277"/>
        <end position="280"/>
    </location>
    <ligand>
        <name>GTP</name>
        <dbReference type="ChEBI" id="CHEBI:37565"/>
    </ligand>
</feature>
<dbReference type="HAMAP" id="MF_00920">
    <property type="entry name" value="FtsY"/>
    <property type="match status" value="1"/>
</dbReference>
<reference evidence="14 15" key="1">
    <citation type="journal article" date="2011" name="BMC Genomics">
        <title>Complete genome sequence of Brachyspira intermedia reveals unique genomic features in Brachyspira species and phage-mediated horizontal gene transfer.</title>
        <authorList>
            <person name="Hafstrom T."/>
            <person name="Jansson D.S."/>
            <person name="Segerman B."/>
        </authorList>
    </citation>
    <scope>NUCLEOTIDE SEQUENCE [LARGE SCALE GENOMIC DNA]</scope>
    <source>
        <strain evidence="15">ATCC 51140 / PWS/A</strain>
    </source>
</reference>
<feature type="domain" description="AAA+ ATPase" evidence="11">
    <location>
        <begin position="124"/>
        <end position="279"/>
    </location>
</feature>
<dbReference type="InterPro" id="IPR036225">
    <property type="entry name" value="SRP/SRP_N"/>
</dbReference>
<evidence type="ECO:0000256" key="6">
    <source>
        <dbReference type="ARBA" id="ARBA00023134"/>
    </source>
</evidence>
<dbReference type="GO" id="GO:0005737">
    <property type="term" value="C:cytoplasm"/>
    <property type="evidence" value="ECO:0007669"/>
    <property type="project" value="UniProtKB-SubCell"/>
</dbReference>
<dbReference type="SMART" id="SM00382">
    <property type="entry name" value="AAA"/>
    <property type="match status" value="1"/>
</dbReference>
<keyword evidence="15" id="KW-1185">Reference proteome</keyword>
<dbReference type="SMART" id="SM00963">
    <property type="entry name" value="SRP54_N"/>
    <property type="match status" value="1"/>
</dbReference>
<evidence type="ECO:0000313" key="15">
    <source>
        <dbReference type="Proteomes" id="UP000008522"/>
    </source>
</evidence>
<dbReference type="InterPro" id="IPR027417">
    <property type="entry name" value="P-loop_NTPase"/>
</dbReference>
<comment type="catalytic activity">
    <reaction evidence="9 10">
        <text>GTP + H2O = GDP + phosphate + H(+)</text>
        <dbReference type="Rhea" id="RHEA:19669"/>
        <dbReference type="ChEBI" id="CHEBI:15377"/>
        <dbReference type="ChEBI" id="CHEBI:15378"/>
        <dbReference type="ChEBI" id="CHEBI:37565"/>
        <dbReference type="ChEBI" id="CHEBI:43474"/>
        <dbReference type="ChEBI" id="CHEBI:58189"/>
        <dbReference type="EC" id="3.6.5.4"/>
    </reaction>
</comment>
<keyword evidence="2 10" id="KW-1003">Cell membrane</keyword>
<dbReference type="AlphaFoldDB" id="G0EM96"/>
<dbReference type="EMBL" id="CP002874">
    <property type="protein sequence ID" value="AEM21665.1"/>
    <property type="molecule type" value="Genomic_DNA"/>
</dbReference>
<comment type="similarity">
    <text evidence="10">Belongs to the GTP-binding SRP family. FtsY subfamily.</text>
</comment>
<keyword evidence="7 10" id="KW-0472">Membrane</keyword>
<keyword evidence="8 10" id="KW-0675">Receptor</keyword>
<dbReference type="Pfam" id="PF02881">
    <property type="entry name" value="SRP54_N"/>
    <property type="match status" value="1"/>
</dbReference>
<name>G0EM96_BRAIP</name>
<evidence type="ECO:0000256" key="3">
    <source>
        <dbReference type="ARBA" id="ARBA00022490"/>
    </source>
</evidence>
<dbReference type="eggNOG" id="COG0552">
    <property type="taxonomic scope" value="Bacteria"/>
</dbReference>
<dbReference type="Gene3D" id="1.20.120.140">
    <property type="entry name" value="Signal recognition particle SRP54, nucleotide-binding domain"/>
    <property type="match status" value="1"/>
</dbReference>
<dbReference type="HOGENOM" id="CLU_009301_3_0_12"/>
<dbReference type="SUPFAM" id="SSF47364">
    <property type="entry name" value="Domain of the SRP/SRP receptor G-proteins"/>
    <property type="match status" value="1"/>
</dbReference>
<gene>
    <name evidence="10 14" type="primary">ftsY</name>
    <name evidence="14" type="ordered locus">Bint_1042</name>
</gene>
<evidence type="ECO:0000256" key="5">
    <source>
        <dbReference type="ARBA" id="ARBA00022801"/>
    </source>
</evidence>
<evidence type="ECO:0000256" key="7">
    <source>
        <dbReference type="ARBA" id="ARBA00023136"/>
    </source>
</evidence>
<dbReference type="Pfam" id="PF00448">
    <property type="entry name" value="SRP54"/>
    <property type="match status" value="1"/>
</dbReference>
<dbReference type="NCBIfam" id="TIGR00064">
    <property type="entry name" value="ftsY"/>
    <property type="match status" value="1"/>
</dbReference>
<proteinExistence type="inferred from homology"/>
<dbReference type="EC" id="3.6.5.4" evidence="10"/>
<sequence>MINAIYYAVYEYYNNSMLCTCSTFDFSFSVNEKNKKPKVSLTSSKSKFSLSSLFNTSSINDEFFASLENTLITADAGVETTKDIISKLRDVIEKENIKDPAEAKKHLREILISKFISKKIELKDKTILFIVGVNGVGKTTSIAKLANILKKDHKVILAAADTFRAAAIEQLEEWANRLSVTIVKGQQAGDPASVLFSALDKAKATNADIVIVDTAGRFHNQENLVRQLEKMKKIATERFTEFKFVPILVLDANVGHNGIEQAKVFTNALDIQGAIVSKLDSTAKGGVAISIAHYLSLPIYYGGFGEKVDDFKEFDAESFVDSILQ</sequence>
<feature type="domain" description="SRP54-type proteins GTP-binding" evidence="12">
    <location>
        <begin position="125"/>
        <end position="325"/>
    </location>
</feature>
<dbReference type="PANTHER" id="PTHR43134">
    <property type="entry name" value="SIGNAL RECOGNITION PARTICLE RECEPTOR SUBUNIT ALPHA"/>
    <property type="match status" value="1"/>
</dbReference>
<keyword evidence="6 10" id="KW-0342">GTP-binding</keyword>
<dbReference type="InterPro" id="IPR000897">
    <property type="entry name" value="SRP54_GTPase_dom"/>
</dbReference>
<evidence type="ECO:0000256" key="9">
    <source>
        <dbReference type="ARBA" id="ARBA00048027"/>
    </source>
</evidence>
<comment type="function">
    <text evidence="10">Involved in targeting and insertion of nascent membrane proteins into the cytoplasmic membrane. Acts as a receptor for the complex formed by the signal recognition particle (SRP) and the ribosome-nascent chain (RNC).</text>
</comment>
<dbReference type="KEGG" id="bip:Bint_1042"/>
<protein>
    <recommendedName>
        <fullName evidence="10">Signal recognition particle receptor FtsY</fullName>
        <shortName evidence="10">SRP receptor</shortName>
        <ecNumber evidence="10">3.6.5.4</ecNumber>
    </recommendedName>
</protein>
<evidence type="ECO:0000313" key="14">
    <source>
        <dbReference type="EMBL" id="AEM21665.1"/>
    </source>
</evidence>
<accession>G0EM96</accession>
<feature type="binding site" evidence="10">
    <location>
        <begin position="213"/>
        <end position="217"/>
    </location>
    <ligand>
        <name>GTP</name>
        <dbReference type="ChEBI" id="CHEBI:37565"/>
    </ligand>
</feature>
<dbReference type="SUPFAM" id="SSF52540">
    <property type="entry name" value="P-loop containing nucleoside triphosphate hydrolases"/>
    <property type="match status" value="1"/>
</dbReference>
<evidence type="ECO:0000259" key="12">
    <source>
        <dbReference type="SMART" id="SM00962"/>
    </source>
</evidence>